<gene>
    <name evidence="1" type="ORF">CHRIB12_LOCUS10556</name>
</gene>
<dbReference type="Proteomes" id="UP000684084">
    <property type="component" value="Unassembled WGS sequence"/>
</dbReference>
<protein>
    <submittedName>
        <fullName evidence="1">Uncharacterized protein</fullName>
    </submittedName>
</protein>
<reference evidence="1" key="1">
    <citation type="submission" date="2020-05" db="EMBL/GenBank/DDBJ databases">
        <authorList>
            <person name="Rincon C."/>
            <person name="Sanders R I."/>
            <person name="Robbins C."/>
            <person name="Chaturvedi A."/>
        </authorList>
    </citation>
    <scope>NUCLEOTIDE SEQUENCE</scope>
    <source>
        <strain evidence="1">CHB12</strain>
    </source>
</reference>
<organism evidence="1 2">
    <name type="scientific">Rhizophagus irregularis</name>
    <dbReference type="NCBI Taxonomy" id="588596"/>
    <lineage>
        <taxon>Eukaryota</taxon>
        <taxon>Fungi</taxon>
        <taxon>Fungi incertae sedis</taxon>
        <taxon>Mucoromycota</taxon>
        <taxon>Glomeromycotina</taxon>
        <taxon>Glomeromycetes</taxon>
        <taxon>Glomerales</taxon>
        <taxon>Glomeraceae</taxon>
        <taxon>Rhizophagus</taxon>
    </lineage>
</organism>
<sequence>MFLFFQEKSSNENFFFHIVTHLRSFLAFQKLRGGYFQKIPHSYASLTHFSVVFFTSFFRYVGSVGWECLSYLCLGLLVIRSPLRPFFFTSLFRFIISLSRSSRSSSTYN</sequence>
<evidence type="ECO:0000313" key="2">
    <source>
        <dbReference type="Proteomes" id="UP000684084"/>
    </source>
</evidence>
<dbReference type="EMBL" id="CAGKOT010000021">
    <property type="protein sequence ID" value="CAB5365714.1"/>
    <property type="molecule type" value="Genomic_DNA"/>
</dbReference>
<evidence type="ECO:0000313" key="1">
    <source>
        <dbReference type="EMBL" id="CAB5365714.1"/>
    </source>
</evidence>
<comment type="caution">
    <text evidence="1">The sequence shown here is derived from an EMBL/GenBank/DDBJ whole genome shotgun (WGS) entry which is preliminary data.</text>
</comment>
<dbReference type="AlphaFoldDB" id="A0A915Z7E4"/>
<accession>A0A915Z7E4</accession>
<name>A0A915Z7E4_9GLOM</name>
<proteinExistence type="predicted"/>